<reference evidence="10 11" key="1">
    <citation type="submission" date="2013-01" db="EMBL/GenBank/DDBJ databases">
        <title>The Genome Sequence of Clostridium clostridioforme 90A8.</title>
        <authorList>
            <consortium name="The Broad Institute Genome Sequencing Platform"/>
            <person name="Earl A."/>
            <person name="Ward D."/>
            <person name="Feldgarden M."/>
            <person name="Gevers D."/>
            <person name="Courvalin P."/>
            <person name="Lambert T."/>
            <person name="Walker B."/>
            <person name="Young S.K."/>
            <person name="Zeng Q."/>
            <person name="Gargeya S."/>
            <person name="Fitzgerald M."/>
            <person name="Haas B."/>
            <person name="Abouelleil A."/>
            <person name="Alvarado L."/>
            <person name="Arachchi H.M."/>
            <person name="Berlin A.M."/>
            <person name="Chapman S.B."/>
            <person name="Dewar J."/>
            <person name="Goldberg J."/>
            <person name="Griggs A."/>
            <person name="Gujja S."/>
            <person name="Hansen M."/>
            <person name="Howarth C."/>
            <person name="Imamovic A."/>
            <person name="Larimer J."/>
            <person name="McCowan C."/>
            <person name="Murphy C."/>
            <person name="Neiman D."/>
            <person name="Pearson M."/>
            <person name="Priest M."/>
            <person name="Roberts A."/>
            <person name="Saif S."/>
            <person name="Shea T."/>
            <person name="Sisk P."/>
            <person name="Sykes S."/>
            <person name="Wortman J."/>
            <person name="Nusbaum C."/>
            <person name="Birren B."/>
        </authorList>
    </citation>
    <scope>NUCLEOTIDE SEQUENCE [LARGE SCALE GENOMIC DNA]</scope>
    <source>
        <strain evidence="10 11">90A8</strain>
    </source>
</reference>
<dbReference type="EMBL" id="AGYR01000020">
    <property type="protein sequence ID" value="ENZ16012.1"/>
    <property type="molecule type" value="Genomic_DNA"/>
</dbReference>
<dbReference type="CDD" id="cd16015">
    <property type="entry name" value="LTA_synthase"/>
    <property type="match status" value="1"/>
</dbReference>
<sequence length="646" mass="74360">MVTKENKIKIIKYIWYIVGTVSLLMAPVVSYFMFEYVTGNLDTVPYYMAVLNIGWIYVLYLALFAVTGRTRIAVPAASCVLYVISLAETFVVAFRSRPIMLWDVMAFRTAMTVSGNYEFFITRQMKTAFVLLLLMNVFLWFTPRRVRGWKLRLAVGGGIAASIAGYGAWFFAVLVPSWGLGINMWAINGTYQEYGYVLSTAVSLQYVVKKPPQGYSNARLKEIYNRLEESIYAEAGNGQAYPVKSQAYPESPENPENPENRPEEGQPVTPVNLICIMNESLAELKTAGDFTTNTEYFPFMDSLEENTVRGSLCVPVFGSMTSNTEFEFLTGDSMALLPANSIAYQFNVKPDTYSMVSTLKDQGYYSVAMHPYPGENWNRVECYQNMGFDAFLDQEFYEGSQELRNYVSDEADYQKLIQVVEAKENPEDKLFIFNVTMQNHGGYEGTYDNFEQEVWLTGEYEGKYPKTDQYLSLMKRSDQAFQYLVEYFSRIDEPTMIVMFGDHQPSVEDEFYDDIAGMPSSEITVQEHLMWYETPFIIWTNYSMPSEDMGRLGAVYLSSEVLWRANLEMTPYNRFLLAMKEDLPVVHFLGCYDREGTYYYWAKAESERCPYQDTVLNYEALVYNHSLDRKKFKELFVIDSENSISQ</sequence>
<keyword evidence="6 8" id="KW-0472">Membrane</keyword>
<evidence type="ECO:0000256" key="8">
    <source>
        <dbReference type="SAM" id="Phobius"/>
    </source>
</evidence>
<dbReference type="RefSeq" id="WP_002595672.1">
    <property type="nucleotide sequence ID" value="NZ_KB851019.1"/>
</dbReference>
<feature type="transmembrane region" description="Helical" evidence="8">
    <location>
        <begin position="153"/>
        <end position="178"/>
    </location>
</feature>
<dbReference type="InterPro" id="IPR017850">
    <property type="entry name" value="Alkaline_phosphatase_core_sf"/>
</dbReference>
<comment type="pathway">
    <text evidence="2">Cell wall biogenesis; lipoteichoic acid biosynthesis.</text>
</comment>
<dbReference type="Proteomes" id="UP000013085">
    <property type="component" value="Unassembled WGS sequence"/>
</dbReference>
<protein>
    <submittedName>
        <fullName evidence="10">Sulfatase</fullName>
    </submittedName>
</protein>
<feature type="transmembrane region" description="Helical" evidence="8">
    <location>
        <begin position="73"/>
        <end position="94"/>
    </location>
</feature>
<gene>
    <name evidence="10" type="ORF">HMPREF1090_02156</name>
</gene>
<name>A0A0E2HB49_9FIRM</name>
<keyword evidence="5 8" id="KW-1133">Transmembrane helix</keyword>
<dbReference type="PANTHER" id="PTHR47371:SF3">
    <property type="entry name" value="PHOSPHOGLYCEROL TRANSFERASE I"/>
    <property type="match status" value="1"/>
</dbReference>
<feature type="region of interest" description="Disordered" evidence="7">
    <location>
        <begin position="243"/>
        <end position="267"/>
    </location>
</feature>
<evidence type="ECO:0000256" key="6">
    <source>
        <dbReference type="ARBA" id="ARBA00023136"/>
    </source>
</evidence>
<proteinExistence type="predicted"/>
<dbReference type="PATRIC" id="fig|999408.3.peg.2312"/>
<evidence type="ECO:0000256" key="5">
    <source>
        <dbReference type="ARBA" id="ARBA00022989"/>
    </source>
</evidence>
<dbReference type="Gene3D" id="3.40.720.10">
    <property type="entry name" value="Alkaline Phosphatase, subunit A"/>
    <property type="match status" value="1"/>
</dbReference>
<evidence type="ECO:0000313" key="11">
    <source>
        <dbReference type="Proteomes" id="UP000013085"/>
    </source>
</evidence>
<keyword evidence="4 8" id="KW-0812">Transmembrane</keyword>
<feature type="domain" description="Sulfatase N-terminal" evidence="9">
    <location>
        <begin position="272"/>
        <end position="546"/>
    </location>
</feature>
<evidence type="ECO:0000256" key="2">
    <source>
        <dbReference type="ARBA" id="ARBA00004936"/>
    </source>
</evidence>
<dbReference type="HOGENOM" id="CLU_014385_1_0_9"/>
<feature type="transmembrane region" description="Helical" evidence="8">
    <location>
        <begin position="46"/>
        <end position="66"/>
    </location>
</feature>
<comment type="caution">
    <text evidence="10">The sequence shown here is derived from an EMBL/GenBank/DDBJ whole genome shotgun (WGS) entry which is preliminary data.</text>
</comment>
<feature type="transmembrane region" description="Helical" evidence="8">
    <location>
        <begin position="124"/>
        <end position="141"/>
    </location>
</feature>
<accession>A0A0E2HB49</accession>
<evidence type="ECO:0000256" key="7">
    <source>
        <dbReference type="SAM" id="MobiDB-lite"/>
    </source>
</evidence>
<evidence type="ECO:0000313" key="10">
    <source>
        <dbReference type="EMBL" id="ENZ16012.1"/>
    </source>
</evidence>
<dbReference type="PANTHER" id="PTHR47371">
    <property type="entry name" value="LIPOTEICHOIC ACID SYNTHASE"/>
    <property type="match status" value="1"/>
</dbReference>
<dbReference type="AlphaFoldDB" id="A0A0E2HB49"/>
<evidence type="ECO:0000259" key="9">
    <source>
        <dbReference type="Pfam" id="PF00884"/>
    </source>
</evidence>
<dbReference type="Pfam" id="PF00884">
    <property type="entry name" value="Sulfatase"/>
    <property type="match status" value="1"/>
</dbReference>
<organism evidence="10 11">
    <name type="scientific">[Clostridium] clostridioforme 90A8</name>
    <dbReference type="NCBI Taxonomy" id="999408"/>
    <lineage>
        <taxon>Bacteria</taxon>
        <taxon>Bacillati</taxon>
        <taxon>Bacillota</taxon>
        <taxon>Clostridia</taxon>
        <taxon>Lachnospirales</taxon>
        <taxon>Lachnospiraceae</taxon>
        <taxon>Enterocloster</taxon>
    </lineage>
</organism>
<evidence type="ECO:0000256" key="3">
    <source>
        <dbReference type="ARBA" id="ARBA00022475"/>
    </source>
</evidence>
<comment type="subcellular location">
    <subcellularLocation>
        <location evidence="1">Cell membrane</location>
        <topology evidence="1">Multi-pass membrane protein</topology>
    </subcellularLocation>
</comment>
<evidence type="ECO:0000256" key="1">
    <source>
        <dbReference type="ARBA" id="ARBA00004651"/>
    </source>
</evidence>
<dbReference type="SUPFAM" id="SSF53649">
    <property type="entry name" value="Alkaline phosphatase-like"/>
    <property type="match status" value="1"/>
</dbReference>
<keyword evidence="3" id="KW-1003">Cell membrane</keyword>
<dbReference type="InterPro" id="IPR050448">
    <property type="entry name" value="OpgB/LTA_synthase_biosynth"/>
</dbReference>
<dbReference type="GO" id="GO:0005886">
    <property type="term" value="C:plasma membrane"/>
    <property type="evidence" value="ECO:0007669"/>
    <property type="project" value="UniProtKB-SubCell"/>
</dbReference>
<dbReference type="InterPro" id="IPR000917">
    <property type="entry name" value="Sulfatase_N"/>
</dbReference>
<evidence type="ECO:0000256" key="4">
    <source>
        <dbReference type="ARBA" id="ARBA00022692"/>
    </source>
</evidence>
<feature type="transmembrane region" description="Helical" evidence="8">
    <location>
        <begin position="13"/>
        <end position="34"/>
    </location>
</feature>